<keyword evidence="4" id="KW-0479">Metal-binding</keyword>
<sequence>MIKYKILFFLFFLEICAIGQELMQSSDLLKGRLKNGLTYYILPNDYPKGEAIFRLFIKSGSVYEEDDQLGLAHFIEHMAFNGTRNFPGKTMIEFLESKGAKFGVDFNAHTSLNETVYKLKMPVSSQELLDSTLMVLADIAGGLLLDSVEIENERGVIVSEWLQQTGPERKAREALLLELLNGSRYSQRLTIGDTSIIKNFPHQRLRDYYEKWYSPSVMAVAVVGDVDPKVTKKLIKSRFGKFGKVNLTENPPCYEIPDFDNVLVKYIHHSSLDKVELNILQLTKKPSSVKTEEDYYAYLQRQLINRLFKERFANLSFKDLPYNDGSYSLSSFINVKGVLMGSVELIPGRIKEGIITFARDVEQIFRYGFTSLEIEKIKTKYLNALANKAESNSPKESSSFVPEIYNDFFAGNMVVDIDYEYQLAKKYSSLIDSASIVNRLQQIRDLNKTHYLLSYFDDASKTIPSEKELQFIFDSIAECRIEPYKLTFSVPDRLMQKEPNEGVITKIEEIKEIGVHRIILENGAEVYYKYSERDRDYIALSGFRKGGLYALDSSDYVNGIIARTLVPLSGAGAFQREALNHFLADKTLSLHFVIEKNRSGIVGRSDHKNIETLFKLLYLKWNEPRADSSVFRLIKAKTIEKYLTSNKTAQDTFYQDLNVLLNGRSYVRQELSDSVLEKSLRFERMLPVFQQNFGNATGFKFVILSDLSLDDVKPLIKKYIGGLPKGEGGNPFVYKGPRLLGVEKSIERNAGNNPRSVVSLVFQDYNYPGTLSHYSIKAEMMKAVIRARLLQILREDMGKVYSVGVMSAATKFPRKFRRSSISFSCSPEDVNVLIDRTFQELKLLSDDTDLINSILVDVKKNFVKDWSTNMQKNMYWSRAIRNQLFYEEKDWNSIIHYDKLVEAVTAEELAVMIKNNLLRLPVIKAILNPCEDVATSDDNILNGEKNDSHVNSLY</sequence>
<keyword evidence="12" id="KW-1185">Reference proteome</keyword>
<dbReference type="PANTHER" id="PTHR43690">
    <property type="entry name" value="NARDILYSIN"/>
    <property type="match status" value="1"/>
</dbReference>
<dbReference type="PROSITE" id="PS00143">
    <property type="entry name" value="INSULINASE"/>
    <property type="match status" value="1"/>
</dbReference>
<dbReference type="InterPro" id="IPR007863">
    <property type="entry name" value="Peptidase_M16_C"/>
</dbReference>
<comment type="similarity">
    <text evidence="2 8">Belongs to the peptidase M16 family.</text>
</comment>
<dbReference type="RefSeq" id="WP_010528169.1">
    <property type="nucleotide sequence ID" value="NZ_AFSL01000073.1"/>
</dbReference>
<feature type="domain" description="Peptidase M16 C-terminal" evidence="10">
    <location>
        <begin position="201"/>
        <end position="380"/>
    </location>
</feature>
<name>A0A1I1WCB8_9BACT</name>
<accession>A0A1I1WCB8</accession>
<dbReference type="Pfam" id="PF05193">
    <property type="entry name" value="Peptidase_M16_C"/>
    <property type="match status" value="2"/>
</dbReference>
<evidence type="ECO:0000259" key="10">
    <source>
        <dbReference type="Pfam" id="PF05193"/>
    </source>
</evidence>
<evidence type="ECO:0000256" key="8">
    <source>
        <dbReference type="RuleBase" id="RU004447"/>
    </source>
</evidence>
<keyword evidence="5" id="KW-0378">Hydrolase</keyword>
<dbReference type="AlphaFoldDB" id="A0A1I1WCB8"/>
<evidence type="ECO:0000256" key="2">
    <source>
        <dbReference type="ARBA" id="ARBA00007261"/>
    </source>
</evidence>
<dbReference type="FunCoup" id="A0A1I1WCB8">
    <property type="interactions" value="159"/>
</dbReference>
<dbReference type="GO" id="GO:0004222">
    <property type="term" value="F:metalloendopeptidase activity"/>
    <property type="evidence" value="ECO:0007669"/>
    <property type="project" value="InterPro"/>
</dbReference>
<protein>
    <submittedName>
        <fullName evidence="11">Zinc protease</fullName>
    </submittedName>
</protein>
<evidence type="ECO:0000256" key="6">
    <source>
        <dbReference type="ARBA" id="ARBA00022833"/>
    </source>
</evidence>
<gene>
    <name evidence="11" type="ORF">SAMN05444380_10440</name>
</gene>
<feature type="domain" description="Peptidase M16 N-terminal" evidence="9">
    <location>
        <begin position="41"/>
        <end position="167"/>
    </location>
</feature>
<dbReference type="GO" id="GO:0046872">
    <property type="term" value="F:metal ion binding"/>
    <property type="evidence" value="ECO:0007669"/>
    <property type="project" value="UniProtKB-KW"/>
</dbReference>
<keyword evidence="6" id="KW-0862">Zinc</keyword>
<evidence type="ECO:0000256" key="5">
    <source>
        <dbReference type="ARBA" id="ARBA00022801"/>
    </source>
</evidence>
<evidence type="ECO:0000313" key="11">
    <source>
        <dbReference type="EMBL" id="SFD92681.1"/>
    </source>
</evidence>
<dbReference type="Proteomes" id="UP000181976">
    <property type="component" value="Unassembled WGS sequence"/>
</dbReference>
<reference evidence="11 12" key="1">
    <citation type="submission" date="2016-10" db="EMBL/GenBank/DDBJ databases">
        <authorList>
            <person name="de Groot N.N."/>
        </authorList>
    </citation>
    <scope>NUCLEOTIDE SEQUENCE [LARGE SCALE GENOMIC DNA]</scope>
    <source>
        <strain evidence="11 12">DSM 19012</strain>
    </source>
</reference>
<dbReference type="InterPro" id="IPR011765">
    <property type="entry name" value="Pept_M16_N"/>
</dbReference>
<dbReference type="InterPro" id="IPR050626">
    <property type="entry name" value="Peptidase_M16"/>
</dbReference>
<dbReference type="OrthoDB" id="9811314at2"/>
<dbReference type="GO" id="GO:0006508">
    <property type="term" value="P:proteolysis"/>
    <property type="evidence" value="ECO:0007669"/>
    <property type="project" value="UniProtKB-KW"/>
</dbReference>
<proteinExistence type="inferred from homology"/>
<keyword evidence="3 11" id="KW-0645">Protease</keyword>
<dbReference type="InterPro" id="IPR011249">
    <property type="entry name" value="Metalloenz_LuxS/M16"/>
</dbReference>
<evidence type="ECO:0000259" key="9">
    <source>
        <dbReference type="Pfam" id="PF00675"/>
    </source>
</evidence>
<dbReference type="EMBL" id="FONA01000004">
    <property type="protein sequence ID" value="SFD92681.1"/>
    <property type="molecule type" value="Genomic_DNA"/>
</dbReference>
<organism evidence="11 12">
    <name type="scientific">Thermophagus xiamenensis</name>
    <dbReference type="NCBI Taxonomy" id="385682"/>
    <lineage>
        <taxon>Bacteria</taxon>
        <taxon>Pseudomonadati</taxon>
        <taxon>Bacteroidota</taxon>
        <taxon>Bacteroidia</taxon>
        <taxon>Marinilabiliales</taxon>
        <taxon>Marinilabiliaceae</taxon>
        <taxon>Thermophagus</taxon>
    </lineage>
</organism>
<keyword evidence="7" id="KW-0482">Metalloprotease</keyword>
<evidence type="ECO:0000256" key="4">
    <source>
        <dbReference type="ARBA" id="ARBA00022723"/>
    </source>
</evidence>
<dbReference type="Gene3D" id="3.30.830.10">
    <property type="entry name" value="Metalloenzyme, LuxS/M16 peptidase-like"/>
    <property type="match status" value="3"/>
</dbReference>
<dbReference type="eggNOG" id="COG0612">
    <property type="taxonomic scope" value="Bacteria"/>
</dbReference>
<dbReference type="SUPFAM" id="SSF63411">
    <property type="entry name" value="LuxS/MPP-like metallohydrolase"/>
    <property type="match status" value="3"/>
</dbReference>
<evidence type="ECO:0000313" key="12">
    <source>
        <dbReference type="Proteomes" id="UP000181976"/>
    </source>
</evidence>
<evidence type="ECO:0000256" key="3">
    <source>
        <dbReference type="ARBA" id="ARBA00022670"/>
    </source>
</evidence>
<dbReference type="PANTHER" id="PTHR43690:SF34">
    <property type="entry name" value="ZINC PROTEASE PQQL-LIKE"/>
    <property type="match status" value="1"/>
</dbReference>
<dbReference type="InterPro" id="IPR001431">
    <property type="entry name" value="Pept_M16_Zn_BS"/>
</dbReference>
<dbReference type="Pfam" id="PF00675">
    <property type="entry name" value="Peptidase_M16"/>
    <property type="match status" value="1"/>
</dbReference>
<evidence type="ECO:0000256" key="7">
    <source>
        <dbReference type="ARBA" id="ARBA00023049"/>
    </source>
</evidence>
<dbReference type="InParanoid" id="A0A1I1WCB8"/>
<dbReference type="STRING" id="385682.SAMN05444380_10440"/>
<evidence type="ECO:0000256" key="1">
    <source>
        <dbReference type="ARBA" id="ARBA00001947"/>
    </source>
</evidence>
<feature type="domain" description="Peptidase M16 C-terminal" evidence="10">
    <location>
        <begin position="692"/>
        <end position="847"/>
    </location>
</feature>
<comment type="cofactor">
    <cofactor evidence="1">
        <name>Zn(2+)</name>
        <dbReference type="ChEBI" id="CHEBI:29105"/>
    </cofactor>
</comment>